<keyword evidence="3" id="KW-1185">Reference proteome</keyword>
<proteinExistence type="predicted"/>
<evidence type="ECO:0000256" key="1">
    <source>
        <dbReference type="SAM" id="Phobius"/>
    </source>
</evidence>
<evidence type="ECO:0000313" key="3">
    <source>
        <dbReference type="Proteomes" id="UP001552299"/>
    </source>
</evidence>
<dbReference type="Proteomes" id="UP001552299">
    <property type="component" value="Unassembled WGS sequence"/>
</dbReference>
<comment type="caution">
    <text evidence="2">The sequence shown here is derived from an EMBL/GenBank/DDBJ whole genome shotgun (WGS) entry which is preliminary data.</text>
</comment>
<evidence type="ECO:0008006" key="4">
    <source>
        <dbReference type="Google" id="ProtNLM"/>
    </source>
</evidence>
<dbReference type="AlphaFoldDB" id="A0ABD0V826"/>
<organism evidence="2 3">
    <name type="scientific">Dendrobium thyrsiflorum</name>
    <name type="common">Pinecone-like raceme dendrobium</name>
    <name type="synonym">Orchid</name>
    <dbReference type="NCBI Taxonomy" id="117978"/>
    <lineage>
        <taxon>Eukaryota</taxon>
        <taxon>Viridiplantae</taxon>
        <taxon>Streptophyta</taxon>
        <taxon>Embryophyta</taxon>
        <taxon>Tracheophyta</taxon>
        <taxon>Spermatophyta</taxon>
        <taxon>Magnoliopsida</taxon>
        <taxon>Liliopsida</taxon>
        <taxon>Asparagales</taxon>
        <taxon>Orchidaceae</taxon>
        <taxon>Epidendroideae</taxon>
        <taxon>Malaxideae</taxon>
        <taxon>Dendrobiinae</taxon>
        <taxon>Dendrobium</taxon>
    </lineage>
</organism>
<keyword evidence="1" id="KW-0472">Membrane</keyword>
<dbReference type="EMBL" id="JANQDX010000008">
    <property type="protein sequence ID" value="KAL0920768.1"/>
    <property type="molecule type" value="Genomic_DNA"/>
</dbReference>
<keyword evidence="1" id="KW-0812">Transmembrane</keyword>
<accession>A0ABD0V826</accession>
<keyword evidence="1" id="KW-1133">Transmembrane helix</keyword>
<feature type="transmembrane region" description="Helical" evidence="1">
    <location>
        <begin position="20"/>
        <end position="42"/>
    </location>
</feature>
<evidence type="ECO:0000313" key="2">
    <source>
        <dbReference type="EMBL" id="KAL0920768.1"/>
    </source>
</evidence>
<sequence length="105" mass="12304">MATSSSPPSNGKLDYYTLFRFTFVCIVLLIISSIAMCCFTWFQRQFLLVFRWLNRKHNDLEMSRWIPTFKYHKEAGVGREEEEAALECVICLSPFNEGEEVKQLP</sequence>
<gene>
    <name evidence="2" type="ORF">M5K25_009935</name>
</gene>
<protein>
    <recommendedName>
        <fullName evidence="4">RING/U-box superfamily protein</fullName>
    </recommendedName>
</protein>
<reference evidence="2 3" key="1">
    <citation type="journal article" date="2024" name="Plant Biotechnol. J.">
        <title>Dendrobium thyrsiflorum genome and its molecular insights into genes involved in important horticultural traits.</title>
        <authorList>
            <person name="Chen B."/>
            <person name="Wang J.Y."/>
            <person name="Zheng P.J."/>
            <person name="Li K.L."/>
            <person name="Liang Y.M."/>
            <person name="Chen X.F."/>
            <person name="Zhang C."/>
            <person name="Zhao X."/>
            <person name="He X."/>
            <person name="Zhang G.Q."/>
            <person name="Liu Z.J."/>
            <person name="Xu Q."/>
        </authorList>
    </citation>
    <scope>NUCLEOTIDE SEQUENCE [LARGE SCALE GENOMIC DNA]</scope>
    <source>
        <strain evidence="2">GZMU011</strain>
    </source>
</reference>
<name>A0ABD0V826_DENTH</name>